<keyword evidence="1" id="KW-0472">Membrane</keyword>
<feature type="transmembrane region" description="Helical" evidence="1">
    <location>
        <begin position="69"/>
        <end position="89"/>
    </location>
</feature>
<dbReference type="EMBL" id="JBHSKT010000004">
    <property type="protein sequence ID" value="MFC5270696.1"/>
    <property type="molecule type" value="Genomic_DNA"/>
</dbReference>
<evidence type="ECO:0000313" key="3">
    <source>
        <dbReference type="Proteomes" id="UP001596161"/>
    </source>
</evidence>
<keyword evidence="3" id="KW-1185">Reference proteome</keyword>
<evidence type="ECO:0000256" key="1">
    <source>
        <dbReference type="SAM" id="Phobius"/>
    </source>
</evidence>
<protein>
    <recommendedName>
        <fullName evidence="4">EamA-like transporter family protein</fullName>
    </recommendedName>
</protein>
<sequence length="128" mass="13798">MNPKLLMIASSIFMAANGLAFTFFPQEFLQNFNQPASPLIVSILQLLGALYLGFGMLNWMAKNLLIGGIYSRPISMGNFAHFLVAGLALLKAAPGLKLPQIWGLAVIYIVFAAGFGLVAFTHPKAVKV</sequence>
<proteinExistence type="predicted"/>
<evidence type="ECO:0008006" key="4">
    <source>
        <dbReference type="Google" id="ProtNLM"/>
    </source>
</evidence>
<reference evidence="3" key="1">
    <citation type="journal article" date="2019" name="Int. J. Syst. Evol. Microbiol.">
        <title>The Global Catalogue of Microorganisms (GCM) 10K type strain sequencing project: providing services to taxonomists for standard genome sequencing and annotation.</title>
        <authorList>
            <consortium name="The Broad Institute Genomics Platform"/>
            <consortium name="The Broad Institute Genome Sequencing Center for Infectious Disease"/>
            <person name="Wu L."/>
            <person name="Ma J."/>
        </authorList>
    </citation>
    <scope>NUCLEOTIDE SEQUENCE [LARGE SCALE GENOMIC DNA]</scope>
    <source>
        <strain evidence="3">KACC 12602</strain>
    </source>
</reference>
<accession>A0ABW0ECI4</accession>
<keyword evidence="1" id="KW-0812">Transmembrane</keyword>
<keyword evidence="1" id="KW-1133">Transmembrane helix</keyword>
<comment type="caution">
    <text evidence="2">The sequence shown here is derived from an EMBL/GenBank/DDBJ whole genome shotgun (WGS) entry which is preliminary data.</text>
</comment>
<feature type="transmembrane region" description="Helical" evidence="1">
    <location>
        <begin position="101"/>
        <end position="120"/>
    </location>
</feature>
<evidence type="ECO:0000313" key="2">
    <source>
        <dbReference type="EMBL" id="MFC5270696.1"/>
    </source>
</evidence>
<name>A0ABW0ECI4_9BACT</name>
<organism evidence="2 3">
    <name type="scientific">Adhaeribacter terreus</name>
    <dbReference type="NCBI Taxonomy" id="529703"/>
    <lineage>
        <taxon>Bacteria</taxon>
        <taxon>Pseudomonadati</taxon>
        <taxon>Bacteroidota</taxon>
        <taxon>Cytophagia</taxon>
        <taxon>Cytophagales</taxon>
        <taxon>Hymenobacteraceae</taxon>
        <taxon>Adhaeribacter</taxon>
    </lineage>
</organism>
<feature type="transmembrane region" description="Helical" evidence="1">
    <location>
        <begin position="36"/>
        <end position="57"/>
    </location>
</feature>
<gene>
    <name evidence="2" type="ORF">ACFPIB_08760</name>
</gene>
<dbReference type="RefSeq" id="WP_378017061.1">
    <property type="nucleotide sequence ID" value="NZ_JBHSKT010000004.1"/>
</dbReference>
<dbReference type="Proteomes" id="UP001596161">
    <property type="component" value="Unassembled WGS sequence"/>
</dbReference>